<dbReference type="Pfam" id="PF14054">
    <property type="entry name" value="DUF4249"/>
    <property type="match status" value="1"/>
</dbReference>
<dbReference type="AlphaFoldDB" id="A0A1I2XZT4"/>
<reference evidence="2" key="1">
    <citation type="submission" date="2016-10" db="EMBL/GenBank/DDBJ databases">
        <authorList>
            <person name="Varghese N."/>
            <person name="Submissions S."/>
        </authorList>
    </citation>
    <scope>NUCLEOTIDE SEQUENCE [LARGE SCALE GENOMIC DNA]</scope>
    <source>
        <strain evidence="2">LP51</strain>
    </source>
</reference>
<proteinExistence type="predicted"/>
<gene>
    <name evidence="1" type="ORF">SAMN05421739_10711</name>
</gene>
<protein>
    <recommendedName>
        <fullName evidence="3">DUF4249 domain-containing protein</fullName>
    </recommendedName>
</protein>
<dbReference type="Proteomes" id="UP000198724">
    <property type="component" value="Unassembled WGS sequence"/>
</dbReference>
<dbReference type="STRING" id="1436961.SAMN05421739_10711"/>
<keyword evidence="2" id="KW-1185">Reference proteome</keyword>
<dbReference type="PROSITE" id="PS51257">
    <property type="entry name" value="PROKAR_LIPOPROTEIN"/>
    <property type="match status" value="1"/>
</dbReference>
<dbReference type="InterPro" id="IPR025345">
    <property type="entry name" value="DUF4249"/>
</dbReference>
<organism evidence="1 2">
    <name type="scientific">Pontibacter chinhatensis</name>
    <dbReference type="NCBI Taxonomy" id="1436961"/>
    <lineage>
        <taxon>Bacteria</taxon>
        <taxon>Pseudomonadati</taxon>
        <taxon>Bacteroidota</taxon>
        <taxon>Cytophagia</taxon>
        <taxon>Cytophagales</taxon>
        <taxon>Hymenobacteraceae</taxon>
        <taxon>Pontibacter</taxon>
    </lineage>
</organism>
<evidence type="ECO:0000313" key="2">
    <source>
        <dbReference type="Proteomes" id="UP000198724"/>
    </source>
</evidence>
<evidence type="ECO:0008006" key="3">
    <source>
        <dbReference type="Google" id="ProtNLM"/>
    </source>
</evidence>
<dbReference type="OrthoDB" id="1062680at2"/>
<accession>A0A1I2XZT4</accession>
<name>A0A1I2XZT4_9BACT</name>
<sequence length="382" mass="43617">MKFRYWNAILGWLLLLAGGCVEPYTPEVLEAPNSFLVVNGFINANGPTTIQLLRTQNLSEETMPPAEARALVRIESDNGEGYTLQETGIGSYTIGAMNLSPLQQYRLYIRTSNGKEYASDFVEVKQTPAIDEVTWAPVDNEVQIYVSSHDPNNNTWYYRWEFENTWQFRSALFSNFKYANDTVEFRTDADPPIYHCWKSANSTSIQLSNSVRLSQDVISKYRLLSIPSGAEQLGIKYSILVKQYALTRDAYEYWETLKKNTESMGTLFDPLPSQLKGNIRSLTDPNEPVVGFVSASTTQEKRIFINSRDLPREWRLFNPICQPDTFLFSRDKVADYFSGGRLIPLDEVYPEGSPFPVGYTYSNLNCVDCRTRGTNVKPAYWE</sequence>
<evidence type="ECO:0000313" key="1">
    <source>
        <dbReference type="EMBL" id="SFH19000.1"/>
    </source>
</evidence>
<dbReference type="EMBL" id="FOOT01000007">
    <property type="protein sequence ID" value="SFH19000.1"/>
    <property type="molecule type" value="Genomic_DNA"/>
</dbReference>
<dbReference type="RefSeq" id="WP_092104359.1">
    <property type="nucleotide sequence ID" value="NZ_FOOT01000007.1"/>
</dbReference>